<dbReference type="AlphaFoldDB" id="A0A839GIN6"/>
<dbReference type="Proteomes" id="UP000563094">
    <property type="component" value="Unassembled WGS sequence"/>
</dbReference>
<dbReference type="Gene3D" id="2.60.120.620">
    <property type="entry name" value="q2cbj1_9rhob like domain"/>
    <property type="match status" value="1"/>
</dbReference>
<evidence type="ECO:0008006" key="3">
    <source>
        <dbReference type="Google" id="ProtNLM"/>
    </source>
</evidence>
<sequence>MPDFLNPNQIQEFIHTGFLRLDHAFSRETAAAAVDILWKDLPVDRADPSTWSEPVVWLGMYTQPPFVESVNTPKLHHAFNQLVGEGRWLPCRSVGAFPVRFPAEKLPIDTGKHVDASFPGEDPANYIEWRVNLASKGRALLLLVLYSDVTEADAPTVLYKGSHLDVANLLSTEGEQGLSFMELAKQVDSLPEREQAFAVGQAGTVYLCHPFLVHAAQAHRGKNPKFMAQPPLFLQKAFTLDDSVEGHAPVETAIRLALGK</sequence>
<evidence type="ECO:0000313" key="2">
    <source>
        <dbReference type="Proteomes" id="UP000563094"/>
    </source>
</evidence>
<comment type="caution">
    <text evidence="1">The sequence shown here is derived from an EMBL/GenBank/DDBJ whole genome shotgun (WGS) entry which is preliminary data.</text>
</comment>
<proteinExistence type="predicted"/>
<accession>A0A839GIN6</accession>
<protein>
    <recommendedName>
        <fullName evidence="3">Phytanoyl-CoA dioxygenase</fullName>
    </recommendedName>
</protein>
<gene>
    <name evidence="1" type="ORF">FHS90_003218</name>
</gene>
<dbReference type="RefSeq" id="WP_182513690.1">
    <property type="nucleotide sequence ID" value="NZ_JACJIQ010000013.1"/>
</dbReference>
<name>A0A839GIN6_9BACT</name>
<reference evidence="1 2" key="1">
    <citation type="submission" date="2020-08" db="EMBL/GenBank/DDBJ databases">
        <title>Genomic Encyclopedia of Type Strains, Phase IV (KMG-IV): sequencing the most valuable type-strain genomes for metagenomic binning, comparative biology and taxonomic classification.</title>
        <authorList>
            <person name="Goeker M."/>
        </authorList>
    </citation>
    <scope>NUCLEOTIDE SEQUENCE [LARGE SCALE GENOMIC DNA]</scope>
    <source>
        <strain evidence="1 2">DSM 29854</strain>
    </source>
</reference>
<dbReference type="SUPFAM" id="SSF51197">
    <property type="entry name" value="Clavaminate synthase-like"/>
    <property type="match status" value="1"/>
</dbReference>
<dbReference type="EMBL" id="JACJIQ010000013">
    <property type="protein sequence ID" value="MBA9078490.1"/>
    <property type="molecule type" value="Genomic_DNA"/>
</dbReference>
<keyword evidence="2" id="KW-1185">Reference proteome</keyword>
<evidence type="ECO:0000313" key="1">
    <source>
        <dbReference type="EMBL" id="MBA9078490.1"/>
    </source>
</evidence>
<organism evidence="1 2">
    <name type="scientific">Rufibacter quisquiliarum</name>
    <dbReference type="NCBI Taxonomy" id="1549639"/>
    <lineage>
        <taxon>Bacteria</taxon>
        <taxon>Pseudomonadati</taxon>
        <taxon>Bacteroidota</taxon>
        <taxon>Cytophagia</taxon>
        <taxon>Cytophagales</taxon>
        <taxon>Hymenobacteraceae</taxon>
        <taxon>Rufibacter</taxon>
    </lineage>
</organism>